<feature type="signal peptide" evidence="2">
    <location>
        <begin position="1"/>
        <end position="25"/>
    </location>
</feature>
<evidence type="ECO:0000313" key="4">
    <source>
        <dbReference type="EMBL" id="RKQ14876.1"/>
    </source>
</evidence>
<dbReference type="InterPro" id="IPR014755">
    <property type="entry name" value="Cu-Rt/internalin_Ig-like"/>
</dbReference>
<dbReference type="Gene3D" id="1.10.530.10">
    <property type="match status" value="1"/>
</dbReference>
<dbReference type="Pfam" id="PF13205">
    <property type="entry name" value="Big_5"/>
    <property type="match status" value="1"/>
</dbReference>
<evidence type="ECO:0000313" key="5">
    <source>
        <dbReference type="Proteomes" id="UP000272238"/>
    </source>
</evidence>
<comment type="caution">
    <text evidence="4">The sequence shown here is derived from an EMBL/GenBank/DDBJ whole genome shotgun (WGS) entry which is preliminary data.</text>
</comment>
<dbReference type="AlphaFoldDB" id="A0A494YXD5"/>
<dbReference type="EMBL" id="RBZN01000037">
    <property type="protein sequence ID" value="RKQ14876.1"/>
    <property type="molecule type" value="Genomic_DNA"/>
</dbReference>
<dbReference type="InterPro" id="IPR002901">
    <property type="entry name" value="MGlyc_endo_b_GlcNAc-like_dom"/>
</dbReference>
<protein>
    <recommendedName>
        <fullName evidence="3">Mannosyl-glycoprotein endo-beta-N-acetylglucosamidase-like domain-containing protein</fullName>
    </recommendedName>
</protein>
<dbReference type="Gene3D" id="2.60.40.1220">
    <property type="match status" value="1"/>
</dbReference>
<name>A0A494YXD5_9BACL</name>
<sequence>MKKQWKFICLLLTALLLIIPSIASASTLSDKVENVPTNKEWKITFNYPVDQSTINKDTLYVTNSQNVKQEVTYSFDGKIVTVHPPSNGYKLGQSYTLHITKAVSGIVNDQKKSLNQAIAKPFTITEGYSVVTIQADGTSSKIANYKTFEEANRNLKANQGIMKNGEYLKIPSGIVSTNVLTVYYGDTAFKKDYGGIAANNELAYVDSTEDYVKVNVAGQEMYVKHKDVKLIPAPNVKSYYTANNTGLYHYVYRPNTRKYDGAYLIGKKPNFMTNGEKYYSVDGINFYDTSGNFVGKSYSYFQYVSPRVSTSYTAAQLDRYIASVLQERQSTGQSKYANATTKSQLIGLGTKLKALEKEKRLNALFILSLAIHESDYGMSCHAQYYNNLFGLNVPDHNDSCSSVVDKDSPKYFTSIDKNINDFINSINSTYFNPLKMGDYQYNGVALGNKMIGMNVRYATDPYWGSKTAGHMYRIDQALGGKDYKKYQVGITTTEQVSVRTEPIVINTPPTNRAYQYLVYGSIKRLDKMPITLSNTPSEDPKWYRVISEIPTSDADLYTVVENVEIVPTH</sequence>
<feature type="chain" id="PRO_5019730997" description="Mannosyl-glycoprotein endo-beta-N-acetylglucosamidase-like domain-containing protein" evidence="2">
    <location>
        <begin position="26"/>
        <end position="569"/>
    </location>
</feature>
<dbReference type="OrthoDB" id="9816557at2"/>
<feature type="domain" description="Mannosyl-glycoprotein endo-beta-N-acetylglucosamidase-like" evidence="3">
    <location>
        <begin position="333"/>
        <end position="482"/>
    </location>
</feature>
<evidence type="ECO:0000259" key="3">
    <source>
        <dbReference type="SMART" id="SM00047"/>
    </source>
</evidence>
<evidence type="ECO:0000256" key="2">
    <source>
        <dbReference type="SAM" id="SignalP"/>
    </source>
</evidence>
<reference evidence="4 5" key="1">
    <citation type="journal article" date="2016" name="Antonie Van Leeuwenhoek">
        <title>Lysinibacillus endophyticus sp. nov., an indole-3-acetic acid producing endophytic bacterium isolated from corn root (Zea mays cv. Xinken-5).</title>
        <authorList>
            <person name="Yu J."/>
            <person name="Guan X."/>
            <person name="Liu C."/>
            <person name="Xiang W."/>
            <person name="Yu Z."/>
            <person name="Liu X."/>
            <person name="Wang G."/>
        </authorList>
    </citation>
    <scope>NUCLEOTIDE SEQUENCE [LARGE SCALE GENOMIC DNA]</scope>
    <source>
        <strain evidence="4 5">DSM 100506</strain>
    </source>
</reference>
<gene>
    <name evidence="4" type="ORF">D8M03_13110</name>
</gene>
<proteinExistence type="predicted"/>
<dbReference type="Proteomes" id="UP000272238">
    <property type="component" value="Unassembled WGS sequence"/>
</dbReference>
<dbReference type="GO" id="GO:0004040">
    <property type="term" value="F:amidase activity"/>
    <property type="evidence" value="ECO:0007669"/>
    <property type="project" value="InterPro"/>
</dbReference>
<evidence type="ECO:0000256" key="1">
    <source>
        <dbReference type="ARBA" id="ARBA00022729"/>
    </source>
</evidence>
<keyword evidence="1 2" id="KW-0732">Signal</keyword>
<keyword evidence="5" id="KW-1185">Reference proteome</keyword>
<dbReference type="SMART" id="SM00047">
    <property type="entry name" value="LYZ2"/>
    <property type="match status" value="1"/>
</dbReference>
<dbReference type="Pfam" id="PF01832">
    <property type="entry name" value="Glucosaminidase"/>
    <property type="match status" value="1"/>
</dbReference>
<dbReference type="InterPro" id="IPR032812">
    <property type="entry name" value="SbsA_Ig"/>
</dbReference>
<dbReference type="RefSeq" id="WP_121215280.1">
    <property type="nucleotide sequence ID" value="NZ_JAMYWW010000001.1"/>
</dbReference>
<accession>A0A494YXD5</accession>
<organism evidence="4 5">
    <name type="scientific">Ureibacillus endophyticus</name>
    <dbReference type="NCBI Taxonomy" id="1978490"/>
    <lineage>
        <taxon>Bacteria</taxon>
        <taxon>Bacillati</taxon>
        <taxon>Bacillota</taxon>
        <taxon>Bacilli</taxon>
        <taxon>Bacillales</taxon>
        <taxon>Caryophanaceae</taxon>
        <taxon>Ureibacillus</taxon>
    </lineage>
</organism>